<dbReference type="InterPro" id="IPR007919">
    <property type="entry name" value="UPF0220"/>
</dbReference>
<evidence type="ECO:0000256" key="1">
    <source>
        <dbReference type="ARBA" id="ARBA00004141"/>
    </source>
</evidence>
<feature type="transmembrane region" description="Helical" evidence="6">
    <location>
        <begin position="55"/>
        <end position="74"/>
    </location>
</feature>
<gene>
    <name evidence="7" type="ORF">TCAL_11288</name>
</gene>
<feature type="transmembrane region" description="Helical" evidence="6">
    <location>
        <begin position="94"/>
        <end position="110"/>
    </location>
</feature>
<evidence type="ECO:0008006" key="9">
    <source>
        <dbReference type="Google" id="ProtNLM"/>
    </source>
</evidence>
<protein>
    <recommendedName>
        <fullName evidence="9">Transmembrane protein 50A</fullName>
    </recommendedName>
</protein>
<evidence type="ECO:0000256" key="4">
    <source>
        <dbReference type="ARBA" id="ARBA00022989"/>
    </source>
</evidence>
<keyword evidence="8" id="KW-1185">Reference proteome</keyword>
<keyword evidence="5 6" id="KW-0472">Membrane</keyword>
<evidence type="ECO:0000256" key="6">
    <source>
        <dbReference type="SAM" id="Phobius"/>
    </source>
</evidence>
<dbReference type="GO" id="GO:0016020">
    <property type="term" value="C:membrane"/>
    <property type="evidence" value="ECO:0007669"/>
    <property type="project" value="UniProtKB-SubCell"/>
</dbReference>
<comment type="caution">
    <text evidence="7">The sequence shown here is derived from an EMBL/GenBank/DDBJ whole genome shotgun (WGS) entry which is preliminary data.</text>
</comment>
<name>A0A553P3C5_TIGCA</name>
<evidence type="ECO:0000256" key="3">
    <source>
        <dbReference type="ARBA" id="ARBA00022692"/>
    </source>
</evidence>
<feature type="transmembrane region" description="Helical" evidence="6">
    <location>
        <begin position="26"/>
        <end position="43"/>
    </location>
</feature>
<keyword evidence="4 6" id="KW-1133">Transmembrane helix</keyword>
<keyword evidence="3 6" id="KW-0812">Transmembrane</keyword>
<comment type="subcellular location">
    <subcellularLocation>
        <location evidence="1">Membrane</location>
        <topology evidence="1">Multi-pass membrane protein</topology>
    </subcellularLocation>
</comment>
<organism evidence="7 8">
    <name type="scientific">Tigriopus californicus</name>
    <name type="common">Marine copepod</name>
    <dbReference type="NCBI Taxonomy" id="6832"/>
    <lineage>
        <taxon>Eukaryota</taxon>
        <taxon>Metazoa</taxon>
        <taxon>Ecdysozoa</taxon>
        <taxon>Arthropoda</taxon>
        <taxon>Crustacea</taxon>
        <taxon>Multicrustacea</taxon>
        <taxon>Hexanauplia</taxon>
        <taxon>Copepoda</taxon>
        <taxon>Harpacticoida</taxon>
        <taxon>Harpacticidae</taxon>
        <taxon>Tigriopus</taxon>
    </lineage>
</organism>
<dbReference type="STRING" id="6832.A0A553P3C5"/>
<sequence length="151" mass="16944">MAGCLDNFQMPSLLENLNITERRNKLSSILAGLLFFLGWWIAIDAAVCYHDDMLNIFHICGVFGSLSMFMVTGVSNGQLRGDSYTTGCIGMRGARVWFFIGFLMGFGALIGEKNTFHPKTTYPGFAIFFQNALIFFSCVIYKFGRSEELWG</sequence>
<accession>A0A553P3C5</accession>
<feature type="transmembrane region" description="Helical" evidence="6">
    <location>
        <begin position="122"/>
        <end position="141"/>
    </location>
</feature>
<evidence type="ECO:0000313" key="8">
    <source>
        <dbReference type="Proteomes" id="UP000318571"/>
    </source>
</evidence>
<evidence type="ECO:0000256" key="2">
    <source>
        <dbReference type="ARBA" id="ARBA00005335"/>
    </source>
</evidence>
<dbReference type="PANTHER" id="PTHR13180">
    <property type="entry name" value="SMALL MEMBRANE PROTEIN-RELATED"/>
    <property type="match status" value="1"/>
</dbReference>
<dbReference type="OMA" id="FNNAYHV"/>
<evidence type="ECO:0000256" key="5">
    <source>
        <dbReference type="ARBA" id="ARBA00023136"/>
    </source>
</evidence>
<reference evidence="7 8" key="1">
    <citation type="journal article" date="2018" name="Nat. Ecol. Evol.">
        <title>Genomic signatures of mitonuclear coevolution across populations of Tigriopus californicus.</title>
        <authorList>
            <person name="Barreto F.S."/>
            <person name="Watson E.T."/>
            <person name="Lima T.G."/>
            <person name="Willett C.S."/>
            <person name="Edmands S."/>
            <person name="Li W."/>
            <person name="Burton R.S."/>
        </authorList>
    </citation>
    <scope>NUCLEOTIDE SEQUENCE [LARGE SCALE GENOMIC DNA]</scope>
    <source>
        <strain evidence="7 8">San Diego</strain>
    </source>
</reference>
<proteinExistence type="inferred from homology"/>
<dbReference type="Proteomes" id="UP000318571">
    <property type="component" value="Chromosome 7"/>
</dbReference>
<dbReference type="EMBL" id="VCGU01000008">
    <property type="protein sequence ID" value="TRY72198.1"/>
    <property type="molecule type" value="Genomic_DNA"/>
</dbReference>
<evidence type="ECO:0000313" key="7">
    <source>
        <dbReference type="EMBL" id="TRY72198.1"/>
    </source>
</evidence>
<dbReference type="Pfam" id="PF05255">
    <property type="entry name" value="UPF0220"/>
    <property type="match status" value="1"/>
</dbReference>
<dbReference type="AlphaFoldDB" id="A0A553P3C5"/>
<comment type="similarity">
    <text evidence="2">Belongs to the UPF0220 family.</text>
</comment>